<evidence type="ECO:0008006" key="4">
    <source>
        <dbReference type="Google" id="ProtNLM"/>
    </source>
</evidence>
<feature type="compositionally biased region" description="Polar residues" evidence="1">
    <location>
        <begin position="1"/>
        <end position="18"/>
    </location>
</feature>
<evidence type="ECO:0000256" key="1">
    <source>
        <dbReference type="SAM" id="MobiDB-lite"/>
    </source>
</evidence>
<feature type="compositionally biased region" description="Polar residues" evidence="1">
    <location>
        <begin position="522"/>
        <end position="547"/>
    </location>
</feature>
<feature type="region of interest" description="Disordered" evidence="1">
    <location>
        <begin position="363"/>
        <end position="443"/>
    </location>
</feature>
<evidence type="ECO:0000313" key="2">
    <source>
        <dbReference type="EMBL" id="KAL3796046.1"/>
    </source>
</evidence>
<evidence type="ECO:0000313" key="3">
    <source>
        <dbReference type="Proteomes" id="UP001530400"/>
    </source>
</evidence>
<comment type="caution">
    <text evidence="2">The sequence shown here is derived from an EMBL/GenBank/DDBJ whole genome shotgun (WGS) entry which is preliminary data.</text>
</comment>
<feature type="compositionally biased region" description="Polar residues" evidence="1">
    <location>
        <begin position="826"/>
        <end position="841"/>
    </location>
</feature>
<feature type="compositionally biased region" description="Polar residues" evidence="1">
    <location>
        <begin position="493"/>
        <end position="509"/>
    </location>
</feature>
<feature type="compositionally biased region" description="Low complexity" evidence="1">
    <location>
        <begin position="199"/>
        <end position="222"/>
    </location>
</feature>
<dbReference type="CDD" id="cd16449">
    <property type="entry name" value="RING-HC"/>
    <property type="match status" value="1"/>
</dbReference>
<organism evidence="2 3">
    <name type="scientific">Cyclotella atomus</name>
    <dbReference type="NCBI Taxonomy" id="382360"/>
    <lineage>
        <taxon>Eukaryota</taxon>
        <taxon>Sar</taxon>
        <taxon>Stramenopiles</taxon>
        <taxon>Ochrophyta</taxon>
        <taxon>Bacillariophyta</taxon>
        <taxon>Coscinodiscophyceae</taxon>
        <taxon>Thalassiosirophycidae</taxon>
        <taxon>Stephanodiscales</taxon>
        <taxon>Stephanodiscaceae</taxon>
        <taxon>Cyclotella</taxon>
    </lineage>
</organism>
<feature type="compositionally biased region" description="Acidic residues" evidence="1">
    <location>
        <begin position="382"/>
        <end position="391"/>
    </location>
</feature>
<dbReference type="AlphaFoldDB" id="A0ABD3Q7Y8"/>
<feature type="region of interest" description="Disordered" evidence="1">
    <location>
        <begin position="474"/>
        <end position="554"/>
    </location>
</feature>
<feature type="compositionally biased region" description="Low complexity" evidence="1">
    <location>
        <begin position="268"/>
        <end position="297"/>
    </location>
</feature>
<reference evidence="2 3" key="1">
    <citation type="submission" date="2024-10" db="EMBL/GenBank/DDBJ databases">
        <title>Updated reference genomes for cyclostephanoid diatoms.</title>
        <authorList>
            <person name="Roberts W.R."/>
            <person name="Alverson A.J."/>
        </authorList>
    </citation>
    <scope>NUCLEOTIDE SEQUENCE [LARGE SCALE GENOMIC DNA]</scope>
    <source>
        <strain evidence="2 3">AJA010-31</strain>
    </source>
</reference>
<proteinExistence type="predicted"/>
<protein>
    <recommendedName>
        <fullName evidence="4">RING-type domain-containing protein</fullName>
    </recommendedName>
</protein>
<feature type="region of interest" description="Disordered" evidence="1">
    <location>
        <begin position="189"/>
        <end position="300"/>
    </location>
</feature>
<feature type="compositionally biased region" description="Polar residues" evidence="1">
    <location>
        <begin position="630"/>
        <end position="643"/>
    </location>
</feature>
<accession>A0ABD3Q7Y8</accession>
<feature type="region of interest" description="Disordered" evidence="1">
    <location>
        <begin position="994"/>
        <end position="1019"/>
    </location>
</feature>
<feature type="region of interest" description="Disordered" evidence="1">
    <location>
        <begin position="619"/>
        <end position="643"/>
    </location>
</feature>
<feature type="compositionally biased region" description="Basic and acidic residues" evidence="1">
    <location>
        <begin position="474"/>
        <end position="492"/>
    </location>
</feature>
<feature type="region of interest" description="Disordered" evidence="1">
    <location>
        <begin position="725"/>
        <end position="886"/>
    </location>
</feature>
<name>A0ABD3Q7Y8_9STRA</name>
<feature type="compositionally biased region" description="Basic and acidic residues" evidence="1">
    <location>
        <begin position="774"/>
        <end position="786"/>
    </location>
</feature>
<dbReference type="SUPFAM" id="SSF57850">
    <property type="entry name" value="RING/U-box"/>
    <property type="match status" value="1"/>
</dbReference>
<feature type="region of interest" description="Disordered" evidence="1">
    <location>
        <begin position="1"/>
        <end position="25"/>
    </location>
</feature>
<feature type="compositionally biased region" description="Basic and acidic residues" evidence="1">
    <location>
        <begin position="140"/>
        <end position="153"/>
    </location>
</feature>
<feature type="compositionally biased region" description="Low complexity" evidence="1">
    <location>
        <begin position="998"/>
        <end position="1013"/>
    </location>
</feature>
<sequence length="1019" mass="110180">MSDDNTASTTNNVNPRSSNLRDRVDPQLLAELDAIYENMPRASATDAAPSTTGADAAFYNRLRSAATSNEPNDPSGPLGLGAETVRELDLLAEDLRERYSGIINFDDEDRLDDLRERHDNVDMEDIGRPTENNSASLLDSLRERSGSSARSSRDRIANLFNAEIRALNEREGNGGNVAPTSDAALADATGAVGNPVDGTAANNNQGNTNTNEASNNTRSNPSNQPPRPSEFLNRRTEPSGLRSLLDDLRGRNGGNVANTTGAASAPFDNTASDSQNNSNSNAPPRSSNSNNEPRSNTTFNSRLDDLRIPIRLWEQMFDINLFHAMQTHNDVRRQDKLSCPLCMMQFKPVDGCVGIPVPGCPAADETNGEGDEGEGGSNGNTGEDDDDESSDELPSLASENSPSLDTELGSDGLPEVIDLVETQPGGRYYRPPPREAANNDVANNRGILPEVEVLTRSRDAQMAQLMGQMIDRITGRDVSGRTDTNEPNEYRNDNFNGLTGVSLEGTQPNSEEENRRSLSAPLPQSNYAVQDSSSVHFNDSGGNADSSRSLDRAEDFNTSQAQLFVSSTRSIDGGMHRWHDSQLNYVDELELIYRERSRAMATMAADAVNAAAIEEDVADDDIDSGVNGDVESSSSMPDSVTASENIDSVSLNGRRNAEEDVADHHEAIEGSEMELEFDAGDCSEVTTDEALEQAREYSRIDVIDQPDQIILSALDALPDAAINADSNEGATGREFPGRASPAGIESVEFPPLDNSDAATDDGSGSPPAPALQSRQDRHASDSRSDIQQEDELIYPSSMPDRVSRIRADDSSDDDSMPLINRRDVSDTSSNDSRSEVPSTDGSMPALVPRRYSSTSSDSDDTLPPLGRRSDSSSDGPTRPIGLARLRGSLRAIDPPALPEFRFRRTMEEVYNSRPPTRFSGASRFGNEGRNRNSVKQLRDYGAIKVFASATCPICLDECDTVVALKCGHCLCEEDYRQLGGYLASEKDKLLAEAEARANNEANGAKARAKNEANGNEELD</sequence>
<feature type="region of interest" description="Disordered" evidence="1">
    <location>
        <begin position="122"/>
        <end position="153"/>
    </location>
</feature>
<dbReference type="Proteomes" id="UP001530400">
    <property type="component" value="Unassembled WGS sequence"/>
</dbReference>
<keyword evidence="3" id="KW-1185">Reference proteome</keyword>
<gene>
    <name evidence="2" type="ORF">ACHAWO_013932</name>
</gene>
<dbReference type="EMBL" id="JALLPJ020000303">
    <property type="protein sequence ID" value="KAL3796046.1"/>
    <property type="molecule type" value="Genomic_DNA"/>
</dbReference>